<dbReference type="InterPro" id="IPR018957">
    <property type="entry name" value="Znf_C3HC4_RING-type"/>
</dbReference>
<evidence type="ECO:0000256" key="5">
    <source>
        <dbReference type="ARBA" id="ARBA00022771"/>
    </source>
</evidence>
<accession>A0AAN6VF24</accession>
<dbReference type="PROSITE" id="PS50103">
    <property type="entry name" value="ZF_C3H1"/>
    <property type="match status" value="2"/>
</dbReference>
<dbReference type="SMART" id="SM00356">
    <property type="entry name" value="ZnF_C3H1"/>
    <property type="match status" value="2"/>
</dbReference>
<organism evidence="12 13">
    <name type="scientific">Chaetomidium leptoderma</name>
    <dbReference type="NCBI Taxonomy" id="669021"/>
    <lineage>
        <taxon>Eukaryota</taxon>
        <taxon>Fungi</taxon>
        <taxon>Dikarya</taxon>
        <taxon>Ascomycota</taxon>
        <taxon>Pezizomycotina</taxon>
        <taxon>Sordariomycetes</taxon>
        <taxon>Sordariomycetidae</taxon>
        <taxon>Sordariales</taxon>
        <taxon>Chaetomiaceae</taxon>
        <taxon>Chaetomidium</taxon>
    </lineage>
</organism>
<dbReference type="CDD" id="cd22585">
    <property type="entry name" value="Rcat_RBR_DEAH12-like"/>
    <property type="match status" value="1"/>
</dbReference>
<keyword evidence="6" id="KW-0833">Ubl conjugation pathway</keyword>
<dbReference type="InterPro" id="IPR000571">
    <property type="entry name" value="Znf_CCCH"/>
</dbReference>
<reference evidence="12" key="2">
    <citation type="submission" date="2023-05" db="EMBL/GenBank/DDBJ databases">
        <authorList>
            <consortium name="Lawrence Berkeley National Laboratory"/>
            <person name="Steindorff A."/>
            <person name="Hensen N."/>
            <person name="Bonometti L."/>
            <person name="Westerberg I."/>
            <person name="Brannstrom I.O."/>
            <person name="Guillou S."/>
            <person name="Cros-Aarteil S."/>
            <person name="Calhoun S."/>
            <person name="Haridas S."/>
            <person name="Kuo A."/>
            <person name="Mondo S."/>
            <person name="Pangilinan J."/>
            <person name="Riley R."/>
            <person name="Labutti K."/>
            <person name="Andreopoulos B."/>
            <person name="Lipzen A."/>
            <person name="Chen C."/>
            <person name="Yanf M."/>
            <person name="Daum C."/>
            <person name="Ng V."/>
            <person name="Clum A."/>
            <person name="Ohm R."/>
            <person name="Martin F."/>
            <person name="Silar P."/>
            <person name="Natvig D."/>
            <person name="Lalanne C."/>
            <person name="Gautier V."/>
            <person name="Ament-Velasquez S.L."/>
            <person name="Kruys A."/>
            <person name="Hutchinson M.I."/>
            <person name="Powell A.J."/>
            <person name="Barry K."/>
            <person name="Miller A.N."/>
            <person name="Grigoriev I.V."/>
            <person name="Debuchy R."/>
            <person name="Gladieux P."/>
            <person name="Thoren M.H."/>
            <person name="Johannesson H."/>
        </authorList>
    </citation>
    <scope>NUCLEOTIDE SEQUENCE</scope>
    <source>
        <strain evidence="12">CBS 538.74</strain>
    </source>
</reference>
<dbReference type="GO" id="GO:0000151">
    <property type="term" value="C:ubiquitin ligase complex"/>
    <property type="evidence" value="ECO:0007669"/>
    <property type="project" value="TreeGrafter"/>
</dbReference>
<dbReference type="PROSITE" id="PS51873">
    <property type="entry name" value="TRIAD"/>
    <property type="match status" value="1"/>
</dbReference>
<reference evidence="12" key="1">
    <citation type="journal article" date="2023" name="Mol. Phylogenet. Evol.">
        <title>Genome-scale phylogeny and comparative genomics of the fungal order Sordariales.</title>
        <authorList>
            <person name="Hensen N."/>
            <person name="Bonometti L."/>
            <person name="Westerberg I."/>
            <person name="Brannstrom I.O."/>
            <person name="Guillou S."/>
            <person name="Cros-Aarteil S."/>
            <person name="Calhoun S."/>
            <person name="Haridas S."/>
            <person name="Kuo A."/>
            <person name="Mondo S."/>
            <person name="Pangilinan J."/>
            <person name="Riley R."/>
            <person name="LaButti K."/>
            <person name="Andreopoulos B."/>
            <person name="Lipzen A."/>
            <person name="Chen C."/>
            <person name="Yan M."/>
            <person name="Daum C."/>
            <person name="Ng V."/>
            <person name="Clum A."/>
            <person name="Steindorff A."/>
            <person name="Ohm R.A."/>
            <person name="Martin F."/>
            <person name="Silar P."/>
            <person name="Natvig D.O."/>
            <person name="Lalanne C."/>
            <person name="Gautier V."/>
            <person name="Ament-Velasquez S.L."/>
            <person name="Kruys A."/>
            <person name="Hutchinson M.I."/>
            <person name="Powell A.J."/>
            <person name="Barry K."/>
            <person name="Miller A.N."/>
            <person name="Grigoriev I.V."/>
            <person name="Debuchy R."/>
            <person name="Gladieux P."/>
            <person name="Hiltunen Thoren M."/>
            <person name="Johannesson H."/>
        </authorList>
    </citation>
    <scope>NUCLEOTIDE SEQUENCE</scope>
    <source>
        <strain evidence="12">CBS 538.74</strain>
    </source>
</reference>
<evidence type="ECO:0000313" key="13">
    <source>
        <dbReference type="Proteomes" id="UP001302745"/>
    </source>
</evidence>
<dbReference type="InterPro" id="IPR001841">
    <property type="entry name" value="Znf_RING"/>
</dbReference>
<dbReference type="SUPFAM" id="SSF57850">
    <property type="entry name" value="RING/U-box"/>
    <property type="match status" value="2"/>
</dbReference>
<dbReference type="SMART" id="SM00184">
    <property type="entry name" value="RING"/>
    <property type="match status" value="1"/>
</dbReference>
<gene>
    <name evidence="12" type="ORF">C8A00DRAFT_18957</name>
</gene>
<evidence type="ECO:0000256" key="4">
    <source>
        <dbReference type="ARBA" id="ARBA00022737"/>
    </source>
</evidence>
<dbReference type="CDD" id="cd16449">
    <property type="entry name" value="RING-HC"/>
    <property type="match status" value="1"/>
</dbReference>
<dbReference type="GO" id="GO:0008270">
    <property type="term" value="F:zinc ion binding"/>
    <property type="evidence" value="ECO:0007669"/>
    <property type="project" value="UniProtKB-KW"/>
</dbReference>
<evidence type="ECO:0000256" key="8">
    <source>
        <dbReference type="PROSITE-ProRule" id="PRU00723"/>
    </source>
</evidence>
<comment type="caution">
    <text evidence="12">The sequence shown here is derived from an EMBL/GenBank/DDBJ whole genome shotgun (WGS) entry which is preliminary data.</text>
</comment>
<dbReference type="InterPro" id="IPR036855">
    <property type="entry name" value="Znf_CCCH_sf"/>
</dbReference>
<dbReference type="SUPFAM" id="SSF90229">
    <property type="entry name" value="CCCH zinc finger"/>
    <property type="match status" value="2"/>
</dbReference>
<dbReference type="PANTHER" id="PTHR22770">
    <property type="entry name" value="UBIQUITIN CONJUGATING ENZYME 7 INTERACTING PROTEIN-RELATED"/>
    <property type="match status" value="1"/>
</dbReference>
<keyword evidence="2" id="KW-0808">Transferase</keyword>
<dbReference type="Gene3D" id="1.20.120.1750">
    <property type="match status" value="1"/>
</dbReference>
<feature type="zinc finger region" description="C3H1-type" evidence="8">
    <location>
        <begin position="21"/>
        <end position="48"/>
    </location>
</feature>
<dbReference type="Gene3D" id="3.30.40.10">
    <property type="entry name" value="Zinc/RING finger domain, C3HC4 (zinc finger)"/>
    <property type="match status" value="1"/>
</dbReference>
<dbReference type="GO" id="GO:0004842">
    <property type="term" value="F:ubiquitin-protein transferase activity"/>
    <property type="evidence" value="ECO:0007669"/>
    <property type="project" value="TreeGrafter"/>
</dbReference>
<evidence type="ECO:0000256" key="6">
    <source>
        <dbReference type="ARBA" id="ARBA00022786"/>
    </source>
</evidence>
<evidence type="ECO:0000259" key="10">
    <source>
        <dbReference type="PROSITE" id="PS50103"/>
    </source>
</evidence>
<feature type="zinc finger region" description="C3H1-type" evidence="8">
    <location>
        <begin position="74"/>
        <end position="101"/>
    </location>
</feature>
<name>A0AAN6VF24_9PEZI</name>
<evidence type="ECO:0000256" key="2">
    <source>
        <dbReference type="ARBA" id="ARBA00022679"/>
    </source>
</evidence>
<feature type="domain" description="RING-type" evidence="11">
    <location>
        <begin position="625"/>
        <end position="836"/>
    </location>
</feature>
<evidence type="ECO:0000259" key="9">
    <source>
        <dbReference type="PROSITE" id="PS50089"/>
    </source>
</evidence>
<dbReference type="GO" id="GO:0043161">
    <property type="term" value="P:proteasome-mediated ubiquitin-dependent protein catabolic process"/>
    <property type="evidence" value="ECO:0007669"/>
    <property type="project" value="TreeGrafter"/>
</dbReference>
<dbReference type="InterPro" id="IPR013083">
    <property type="entry name" value="Znf_RING/FYVE/PHD"/>
</dbReference>
<evidence type="ECO:0000256" key="1">
    <source>
        <dbReference type="ARBA" id="ARBA00004906"/>
    </source>
</evidence>
<comment type="pathway">
    <text evidence="1">Protein modification; protein ubiquitination.</text>
</comment>
<dbReference type="GO" id="GO:0043130">
    <property type="term" value="F:ubiquitin binding"/>
    <property type="evidence" value="ECO:0007669"/>
    <property type="project" value="TreeGrafter"/>
</dbReference>
<dbReference type="Gene3D" id="4.10.1000.10">
    <property type="entry name" value="Zinc finger, CCCH-type"/>
    <property type="match status" value="2"/>
</dbReference>
<keyword evidence="5 8" id="KW-0863">Zinc-finger</keyword>
<dbReference type="InterPro" id="IPR044066">
    <property type="entry name" value="TRIAD_supradom"/>
</dbReference>
<keyword evidence="3 8" id="KW-0479">Metal-binding</keyword>
<dbReference type="EMBL" id="MU857171">
    <property type="protein sequence ID" value="KAK4149340.1"/>
    <property type="molecule type" value="Genomic_DNA"/>
</dbReference>
<dbReference type="PANTHER" id="PTHR22770:SF13">
    <property type="entry name" value="RING-TYPE DOMAIN-CONTAINING PROTEIN"/>
    <property type="match status" value="1"/>
</dbReference>
<protein>
    <submittedName>
        <fullName evidence="12">Uncharacterized protein</fullName>
    </submittedName>
</protein>
<dbReference type="GO" id="GO:0097039">
    <property type="term" value="P:protein linear polyubiquitination"/>
    <property type="evidence" value="ECO:0007669"/>
    <property type="project" value="TreeGrafter"/>
</dbReference>
<keyword evidence="13" id="KW-1185">Reference proteome</keyword>
<keyword evidence="7 8" id="KW-0862">Zinc</keyword>
<dbReference type="Pfam" id="PF22191">
    <property type="entry name" value="IBR_1"/>
    <property type="match status" value="1"/>
</dbReference>
<evidence type="ECO:0000256" key="7">
    <source>
        <dbReference type="ARBA" id="ARBA00022833"/>
    </source>
</evidence>
<dbReference type="Proteomes" id="UP001302745">
    <property type="component" value="Unassembled WGS sequence"/>
</dbReference>
<feature type="domain" description="RING-type" evidence="9">
    <location>
        <begin position="629"/>
        <end position="675"/>
    </location>
</feature>
<dbReference type="CDD" id="cd20335">
    <property type="entry name" value="BRcat_RBR"/>
    <property type="match status" value="1"/>
</dbReference>
<sequence length="860" mass="94310">MERPPARLPFRQPATPQAIGPRPTVPCRFFARGACRNGRTCLFLHDTGVPQDKSTTAPDRSMGALRQGPQGKVSRSLVPCRFYLMGTCREGDGCPFAHPHAEAGATSTERCKSTVEKPDDCIRGICGAAVQFGAGAAVLKTSLQSDFSAVRLSMLPPGSSPATISRLLLDTFGFPVAPECIRVPPQEDTAHCIADVLVEDPSFAKRLCTAISSVRADTAAPQMAAVQINAPMPWGLNSHRVECKKVHFSWHQPSMTVWLNFKERGVAQKVHGRFNDGKSTVLDHVVKSSGPTGSSTSYRRNQVGWTVILTDVPGPATTPDVVRTIPHSIRPFHVEPGRASYVCDPGTANALIKTKLAQVGPLEWWEDVASPRGKRAKGKARFRDEGDAVKAVALLNGSTLPFHNKGRLTVQAVFSARFKVLGRIYEAVKAEVVAQSRVWAAKHVFFTPYEPLRATRVLTLEGENSSHVAEAKQALQENMAGKVAKIGDDILWSPSFGVNGDIYRRLKAVEQMLGIVITRNKRMSRLHLYGSPERCMDAQPLLASLAKEDSSTAGVIELDEHKFAWACLGGFKELVKVLGQKVIFDIISTPKRILVAGSKRDCKLALDMVTSHKEAVGPKKTSVTTADDCAICWTEAENPVQTRCKHTYCSDCFERFCLSDASATDNFHIRCEGDSSTCKKVLALDELQEHLSSNTLDEVLEASFAFYIRRRPEAFYYCPEADPGQVYRTSSSGVIFTCPNCLTAVCTSCHASHQDISCADHKELVSGGYAALKEAKQRLGIKDCPMCSTAIEKTDGCDHITCGGCRTHICWKCLATFGTGEQCYSHLEKGPWVNWIGIQCRLLRVPVWTRKPEVRYQVAR</sequence>
<evidence type="ECO:0000313" key="12">
    <source>
        <dbReference type="EMBL" id="KAK4149340.1"/>
    </source>
</evidence>
<feature type="domain" description="C3H1-type" evidence="10">
    <location>
        <begin position="21"/>
        <end position="48"/>
    </location>
</feature>
<keyword evidence="4" id="KW-0677">Repeat</keyword>
<dbReference type="Pfam" id="PF00642">
    <property type="entry name" value="zf-CCCH"/>
    <property type="match status" value="2"/>
</dbReference>
<feature type="domain" description="C3H1-type" evidence="10">
    <location>
        <begin position="74"/>
        <end position="101"/>
    </location>
</feature>
<dbReference type="AlphaFoldDB" id="A0AAN6VF24"/>
<evidence type="ECO:0000256" key="3">
    <source>
        <dbReference type="ARBA" id="ARBA00022723"/>
    </source>
</evidence>
<dbReference type="Pfam" id="PF00097">
    <property type="entry name" value="zf-C3HC4"/>
    <property type="match status" value="1"/>
</dbReference>
<evidence type="ECO:0000259" key="11">
    <source>
        <dbReference type="PROSITE" id="PS51873"/>
    </source>
</evidence>
<dbReference type="InterPro" id="IPR051628">
    <property type="entry name" value="LUBAC_E3_Ligases"/>
</dbReference>
<dbReference type="PROSITE" id="PS50089">
    <property type="entry name" value="ZF_RING_2"/>
    <property type="match status" value="1"/>
</dbReference>
<proteinExistence type="predicted"/>